<dbReference type="PANTHER" id="PTHR43316">
    <property type="entry name" value="HYDROLASE, HALOACID DELAHOGENASE-RELATED"/>
    <property type="match status" value="1"/>
</dbReference>
<dbReference type="Gene3D" id="3.40.50.1000">
    <property type="entry name" value="HAD superfamily/HAD-like"/>
    <property type="match status" value="1"/>
</dbReference>
<evidence type="ECO:0000313" key="2">
    <source>
        <dbReference type="EMBL" id="MCQ4838787.1"/>
    </source>
</evidence>
<dbReference type="Proteomes" id="UP001524473">
    <property type="component" value="Unassembled WGS sequence"/>
</dbReference>
<dbReference type="InterPro" id="IPR023198">
    <property type="entry name" value="PGP-like_dom2"/>
</dbReference>
<dbReference type="SUPFAM" id="SSF56784">
    <property type="entry name" value="HAD-like"/>
    <property type="match status" value="1"/>
</dbReference>
<keyword evidence="3" id="KW-1185">Reference proteome</keyword>
<sequence>MKKALILDGYGTLFFTGTGSVDAAGKVLAKRGRFDLDAKEFYARWKQIHRQHLEAPGTFLTEEVLYHRDLRELYAEYAIEGDPDEDVQIMLDILGNRTAYPEVKEVLEKLSHRMTLCIGSTSDTAPLLQDLERSGLPVSRVFTSEGLRVYKPHRSFYRSILKQLGLEASQTLFVGDSLRDDVFGPQRVEMQACWVNRKGEQAEDVTPDFEIRDLRGLPELVDALL</sequence>
<dbReference type="InterPro" id="IPR051540">
    <property type="entry name" value="S-2-haloacid_dehalogenase"/>
</dbReference>
<dbReference type="SFLD" id="SFLDS00003">
    <property type="entry name" value="Haloacid_Dehalogenase"/>
    <property type="match status" value="1"/>
</dbReference>
<name>A0ABT1RVT5_9FIRM</name>
<dbReference type="Gene3D" id="1.10.150.240">
    <property type="entry name" value="Putative phosphatase, domain 2"/>
    <property type="match status" value="1"/>
</dbReference>
<dbReference type="NCBIfam" id="TIGR01549">
    <property type="entry name" value="HAD-SF-IA-v1"/>
    <property type="match status" value="1"/>
</dbReference>
<dbReference type="InterPro" id="IPR006439">
    <property type="entry name" value="HAD-SF_hydro_IA"/>
</dbReference>
<gene>
    <name evidence="2" type="ORF">NE695_02530</name>
</gene>
<dbReference type="Pfam" id="PF00702">
    <property type="entry name" value="Hydrolase"/>
    <property type="match status" value="1"/>
</dbReference>
<dbReference type="RefSeq" id="WP_066861885.1">
    <property type="nucleotide sequence ID" value="NZ_CABKVV010000012.1"/>
</dbReference>
<dbReference type="EMBL" id="JANFZH010000004">
    <property type="protein sequence ID" value="MCQ4838787.1"/>
    <property type="molecule type" value="Genomic_DNA"/>
</dbReference>
<dbReference type="InterPro" id="IPR036412">
    <property type="entry name" value="HAD-like_sf"/>
</dbReference>
<evidence type="ECO:0000313" key="3">
    <source>
        <dbReference type="Proteomes" id="UP001524473"/>
    </source>
</evidence>
<dbReference type="InterPro" id="IPR023214">
    <property type="entry name" value="HAD_sf"/>
</dbReference>
<evidence type="ECO:0000256" key="1">
    <source>
        <dbReference type="ARBA" id="ARBA00022801"/>
    </source>
</evidence>
<reference evidence="2 3" key="1">
    <citation type="submission" date="2022-06" db="EMBL/GenBank/DDBJ databases">
        <title>Isolation of gut microbiota from human fecal samples.</title>
        <authorList>
            <person name="Pamer E.G."/>
            <person name="Barat B."/>
            <person name="Waligurski E."/>
            <person name="Medina S."/>
            <person name="Paddock L."/>
            <person name="Mostad J."/>
        </authorList>
    </citation>
    <scope>NUCLEOTIDE SEQUENCE [LARGE SCALE GENOMIC DNA]</scope>
    <source>
        <strain evidence="2 3">DFI.9.73</strain>
    </source>
</reference>
<dbReference type="PANTHER" id="PTHR43316:SF3">
    <property type="entry name" value="HALOACID DEHALOGENASE, TYPE II (AFU_ORTHOLOGUE AFUA_2G07750)-RELATED"/>
    <property type="match status" value="1"/>
</dbReference>
<dbReference type="GO" id="GO:0016787">
    <property type="term" value="F:hydrolase activity"/>
    <property type="evidence" value="ECO:0007669"/>
    <property type="project" value="UniProtKB-KW"/>
</dbReference>
<comment type="caution">
    <text evidence="2">The sequence shown here is derived from an EMBL/GenBank/DDBJ whole genome shotgun (WGS) entry which is preliminary data.</text>
</comment>
<protein>
    <submittedName>
        <fullName evidence="2">HAD family hydrolase</fullName>
    </submittedName>
</protein>
<proteinExistence type="predicted"/>
<accession>A0ABT1RVT5</accession>
<organism evidence="2 3">
    <name type="scientific">Neglectibacter timonensis</name>
    <dbReference type="NCBI Taxonomy" id="1776382"/>
    <lineage>
        <taxon>Bacteria</taxon>
        <taxon>Bacillati</taxon>
        <taxon>Bacillota</taxon>
        <taxon>Clostridia</taxon>
        <taxon>Eubacteriales</taxon>
        <taxon>Oscillospiraceae</taxon>
        <taxon>Neglectibacter</taxon>
    </lineage>
</organism>
<dbReference type="GeneID" id="90531690"/>
<keyword evidence="1 2" id="KW-0378">Hydrolase</keyword>
<dbReference type="SFLD" id="SFLDG01129">
    <property type="entry name" value="C1.5:_HAD__Beta-PGM__Phosphata"/>
    <property type="match status" value="1"/>
</dbReference>